<dbReference type="Proteomes" id="UP001198893">
    <property type="component" value="Unassembled WGS sequence"/>
</dbReference>
<dbReference type="InterPro" id="IPR029039">
    <property type="entry name" value="Flavoprotein-like_sf"/>
</dbReference>
<dbReference type="RefSeq" id="WP_227710515.1">
    <property type="nucleotide sequence ID" value="NZ_JAJEQW010000013.1"/>
</dbReference>
<dbReference type="SUPFAM" id="SSF52218">
    <property type="entry name" value="Flavoproteins"/>
    <property type="match status" value="1"/>
</dbReference>
<organism evidence="4 5">
    <name type="scientific">Roseburia amylophila</name>
    <dbReference type="NCBI Taxonomy" id="2981794"/>
    <lineage>
        <taxon>Bacteria</taxon>
        <taxon>Bacillati</taxon>
        <taxon>Bacillota</taxon>
        <taxon>Clostridia</taxon>
        <taxon>Lachnospirales</taxon>
        <taxon>Lachnospiraceae</taxon>
        <taxon>Roseburia</taxon>
    </lineage>
</organism>
<feature type="domain" description="NADPH-dependent FMN reductase-like" evidence="3">
    <location>
        <begin position="1"/>
        <end position="121"/>
    </location>
</feature>
<evidence type="ECO:0000256" key="1">
    <source>
        <dbReference type="ARBA" id="ARBA00022630"/>
    </source>
</evidence>
<dbReference type="AlphaFoldDB" id="A0AAW4WDL2"/>
<dbReference type="InterPro" id="IPR005025">
    <property type="entry name" value="FMN_Rdtase-like_dom"/>
</dbReference>
<dbReference type="EMBL" id="JAJEQW010000013">
    <property type="protein sequence ID" value="MCC2242885.1"/>
    <property type="molecule type" value="Genomic_DNA"/>
</dbReference>
<dbReference type="Pfam" id="PF03358">
    <property type="entry name" value="FMN_red"/>
    <property type="match status" value="1"/>
</dbReference>
<dbReference type="InterPro" id="IPR051796">
    <property type="entry name" value="ISF_SsuE-like"/>
</dbReference>
<proteinExistence type="predicted"/>
<reference evidence="4" key="1">
    <citation type="submission" date="2021-10" db="EMBL/GenBank/DDBJ databases">
        <title>Anaerobic single-cell dispensing facilitates the cultivation of human gut bacteria.</title>
        <authorList>
            <person name="Afrizal A."/>
        </authorList>
    </citation>
    <scope>NUCLEOTIDE SEQUENCE</scope>
    <source>
        <strain evidence="4">CLA-AA-H204</strain>
    </source>
</reference>
<accession>A0AAW4WDL2</accession>
<protein>
    <submittedName>
        <fullName evidence="4">Flavodoxin family protein</fullName>
    </submittedName>
</protein>
<keyword evidence="2" id="KW-0288">FMN</keyword>
<keyword evidence="1" id="KW-0285">Flavoprotein</keyword>
<comment type="caution">
    <text evidence="4">The sequence shown here is derived from an EMBL/GenBank/DDBJ whole genome shotgun (WGS) entry which is preliminary data.</text>
</comment>
<evidence type="ECO:0000313" key="5">
    <source>
        <dbReference type="Proteomes" id="UP001198893"/>
    </source>
</evidence>
<dbReference type="Gene3D" id="3.40.50.360">
    <property type="match status" value="1"/>
</dbReference>
<evidence type="ECO:0000256" key="2">
    <source>
        <dbReference type="ARBA" id="ARBA00022643"/>
    </source>
</evidence>
<evidence type="ECO:0000313" key="4">
    <source>
        <dbReference type="EMBL" id="MCC2242885.1"/>
    </source>
</evidence>
<dbReference type="PANTHER" id="PTHR43278:SF4">
    <property type="entry name" value="NAD(P)H-DEPENDENT FMN-CONTAINING OXIDOREDUCTASE YWQN-RELATED"/>
    <property type="match status" value="1"/>
</dbReference>
<evidence type="ECO:0000259" key="3">
    <source>
        <dbReference type="Pfam" id="PF03358"/>
    </source>
</evidence>
<name>A0AAW4WDL2_9FIRM</name>
<gene>
    <name evidence="4" type="ORF">LKD47_11315</name>
</gene>
<dbReference type="GO" id="GO:0016491">
    <property type="term" value="F:oxidoreductase activity"/>
    <property type="evidence" value="ECO:0007669"/>
    <property type="project" value="InterPro"/>
</dbReference>
<dbReference type="PANTHER" id="PTHR43278">
    <property type="entry name" value="NAD(P)H-DEPENDENT FMN-CONTAINING OXIDOREDUCTASE YWQN-RELATED"/>
    <property type="match status" value="1"/>
</dbReference>
<sequence>MKILVINCSPVRNGATAEIVDLVKEYVEEDNIVKTVCIDDFEIKMCKGCRKCHETAECFQKDDVVKLMEIYDWADKIVSVSPSYWADIPGQFKVFIDRCTPWCNTHEPHASLQSGKMGYTIALRTGPSMPECERIISSIEHFYGHLEIETCGKLGLCGIEYKENLANRQDEIKKFCEIIKK</sequence>